<name>A0A426Y3U1_ENSVE</name>
<dbReference type="InterPro" id="IPR013114">
    <property type="entry name" value="FabA_FabZ"/>
</dbReference>
<dbReference type="Proteomes" id="UP000287651">
    <property type="component" value="Unassembled WGS sequence"/>
</dbReference>
<evidence type="ECO:0000313" key="3">
    <source>
        <dbReference type="EMBL" id="RRT46447.1"/>
    </source>
</evidence>
<dbReference type="InterPro" id="IPR029069">
    <property type="entry name" value="HotDog_dom_sf"/>
</dbReference>
<keyword evidence="2" id="KW-1133">Transmembrane helix</keyword>
<dbReference type="GO" id="GO:0016829">
    <property type="term" value="F:lyase activity"/>
    <property type="evidence" value="ECO:0007669"/>
    <property type="project" value="UniProtKB-KW"/>
</dbReference>
<dbReference type="CDD" id="cd01288">
    <property type="entry name" value="FabZ"/>
    <property type="match status" value="1"/>
</dbReference>
<protein>
    <recommendedName>
        <fullName evidence="5">Beta-hydroxyacyl-ACP dehydratase</fullName>
    </recommendedName>
</protein>
<feature type="transmembrane region" description="Helical" evidence="2">
    <location>
        <begin position="99"/>
        <end position="121"/>
    </location>
</feature>
<keyword evidence="2" id="KW-0812">Transmembrane</keyword>
<evidence type="ECO:0000313" key="4">
    <source>
        <dbReference type="Proteomes" id="UP000287651"/>
    </source>
</evidence>
<evidence type="ECO:0008006" key="5">
    <source>
        <dbReference type="Google" id="ProtNLM"/>
    </source>
</evidence>
<organism evidence="3 4">
    <name type="scientific">Ensete ventricosum</name>
    <name type="common">Abyssinian banana</name>
    <name type="synonym">Musa ensete</name>
    <dbReference type="NCBI Taxonomy" id="4639"/>
    <lineage>
        <taxon>Eukaryota</taxon>
        <taxon>Viridiplantae</taxon>
        <taxon>Streptophyta</taxon>
        <taxon>Embryophyta</taxon>
        <taxon>Tracheophyta</taxon>
        <taxon>Spermatophyta</taxon>
        <taxon>Magnoliopsida</taxon>
        <taxon>Liliopsida</taxon>
        <taxon>Zingiberales</taxon>
        <taxon>Musaceae</taxon>
        <taxon>Ensete</taxon>
    </lineage>
</organism>
<gene>
    <name evidence="3" type="ORF">B296_00046443</name>
</gene>
<dbReference type="Gene3D" id="3.10.129.10">
    <property type="entry name" value="Hotdog Thioesterase"/>
    <property type="match status" value="1"/>
</dbReference>
<proteinExistence type="predicted"/>
<dbReference type="PANTHER" id="PTHR30272:SF1">
    <property type="entry name" value="3-HYDROXYACYL-[ACYL-CARRIER-PROTEIN] DEHYDRATASE"/>
    <property type="match status" value="1"/>
</dbReference>
<dbReference type="Pfam" id="PF07977">
    <property type="entry name" value="FabA"/>
    <property type="match status" value="1"/>
</dbReference>
<evidence type="ECO:0000256" key="2">
    <source>
        <dbReference type="SAM" id="Phobius"/>
    </source>
</evidence>
<dbReference type="AlphaFoldDB" id="A0A426Y3U1"/>
<keyword evidence="1" id="KW-0456">Lyase</keyword>
<dbReference type="SUPFAM" id="SSF54637">
    <property type="entry name" value="Thioesterase/thiol ester dehydrase-isomerase"/>
    <property type="match status" value="1"/>
</dbReference>
<sequence>MAGGNVVVEATTSSSTESLLSSRVSYEHSLSHIDDKLRSLQSCLRWMCVDQSDAKHVMISWSLFLFLGIFVPITSRFILSCAPTCRAYDVVVQLSLTSASGLSYLCLSAFIRCYGLCRFLFIDKMNFFLNFKLYAMAQVGGLVMLQPEVGGSRENFFFAGIDKVRFRKPVIAGDTLVMRMTLIKLQKRFGIAKMEGKAYVGGDLVCEGEFLMATGSGSE</sequence>
<feature type="transmembrane region" description="Helical" evidence="2">
    <location>
        <begin position="57"/>
        <end position="79"/>
    </location>
</feature>
<dbReference type="InterPro" id="IPR021924">
    <property type="entry name" value="DUF3537"/>
</dbReference>
<dbReference type="EMBL" id="AMZH03015195">
    <property type="protein sequence ID" value="RRT46447.1"/>
    <property type="molecule type" value="Genomic_DNA"/>
</dbReference>
<evidence type="ECO:0000256" key="1">
    <source>
        <dbReference type="ARBA" id="ARBA00023239"/>
    </source>
</evidence>
<accession>A0A426Y3U1</accession>
<dbReference type="Pfam" id="PF12056">
    <property type="entry name" value="DUF3537"/>
    <property type="match status" value="1"/>
</dbReference>
<keyword evidence="2" id="KW-0472">Membrane</keyword>
<reference evidence="3 4" key="1">
    <citation type="journal article" date="2014" name="Agronomy (Basel)">
        <title>A Draft Genome Sequence for Ensete ventricosum, the Drought-Tolerant Tree Against Hunger.</title>
        <authorList>
            <person name="Harrison J."/>
            <person name="Moore K.A."/>
            <person name="Paszkiewicz K."/>
            <person name="Jones T."/>
            <person name="Grant M."/>
            <person name="Ambacheew D."/>
            <person name="Muzemil S."/>
            <person name="Studholme D.J."/>
        </authorList>
    </citation>
    <scope>NUCLEOTIDE SEQUENCE [LARGE SCALE GENOMIC DNA]</scope>
</reference>
<comment type="caution">
    <text evidence="3">The sequence shown here is derived from an EMBL/GenBank/DDBJ whole genome shotgun (WGS) entry which is preliminary data.</text>
</comment>
<dbReference type="PANTHER" id="PTHR30272">
    <property type="entry name" value="3-HYDROXYACYL-[ACYL-CARRIER-PROTEIN] DEHYDRATASE"/>
    <property type="match status" value="1"/>
</dbReference>